<organism evidence="2">
    <name type="scientific">bioreactor metagenome</name>
    <dbReference type="NCBI Taxonomy" id="1076179"/>
    <lineage>
        <taxon>unclassified sequences</taxon>
        <taxon>metagenomes</taxon>
        <taxon>ecological metagenomes</taxon>
    </lineage>
</organism>
<name>A0A645C1N5_9ZZZZ</name>
<accession>A0A645C1N5</accession>
<dbReference type="AlphaFoldDB" id="A0A645C1N5"/>
<comment type="caution">
    <text evidence="2">The sequence shown here is derived from an EMBL/GenBank/DDBJ whole genome shotgun (WGS) entry which is preliminary data.</text>
</comment>
<proteinExistence type="predicted"/>
<gene>
    <name evidence="2" type="ORF">SDC9_117802</name>
</gene>
<evidence type="ECO:0000313" key="2">
    <source>
        <dbReference type="EMBL" id="MPM70841.1"/>
    </source>
</evidence>
<dbReference type="EMBL" id="VSSQ01023730">
    <property type="protein sequence ID" value="MPM70841.1"/>
    <property type="molecule type" value="Genomic_DNA"/>
</dbReference>
<protein>
    <submittedName>
        <fullName evidence="2">Uncharacterized protein</fullName>
    </submittedName>
</protein>
<reference evidence="2" key="1">
    <citation type="submission" date="2019-08" db="EMBL/GenBank/DDBJ databases">
        <authorList>
            <person name="Kucharzyk K."/>
            <person name="Murdoch R.W."/>
            <person name="Higgins S."/>
            <person name="Loffler F."/>
        </authorList>
    </citation>
    <scope>NUCLEOTIDE SEQUENCE</scope>
</reference>
<evidence type="ECO:0000256" key="1">
    <source>
        <dbReference type="SAM" id="Phobius"/>
    </source>
</evidence>
<sequence>MHNRATVTANRDDQSTIPQRFLVRLHRILVVLDELVAVARALLFGCLHLFAQKPERRMRLLHLPGSIKGILNAVSKAEQLLCKGFPHQGVQIREGGTIIKRSMTEPMELVGAPYIGEQVVQVAAFQAEPGIGEMTDLFTYGRE</sequence>
<feature type="transmembrane region" description="Helical" evidence="1">
    <location>
        <begin position="28"/>
        <end position="51"/>
    </location>
</feature>
<keyword evidence="1" id="KW-1133">Transmembrane helix</keyword>
<keyword evidence="1" id="KW-0812">Transmembrane</keyword>
<keyword evidence="1" id="KW-0472">Membrane</keyword>